<comment type="subcellular location">
    <subcellularLocation>
        <location evidence="6">Cytoplasm</location>
    </subcellularLocation>
</comment>
<dbReference type="InterPro" id="IPR002052">
    <property type="entry name" value="DNA_methylase_N6_adenine_CS"/>
</dbReference>
<feature type="domain" description="Methyltransferase small" evidence="7">
    <location>
        <begin position="205"/>
        <end position="373"/>
    </location>
</feature>
<dbReference type="Pfam" id="PF05175">
    <property type="entry name" value="MTS"/>
    <property type="match status" value="1"/>
</dbReference>
<evidence type="ECO:0000259" key="8">
    <source>
        <dbReference type="Pfam" id="PF26049"/>
    </source>
</evidence>
<dbReference type="PROSITE" id="PS00092">
    <property type="entry name" value="N6_MTASE"/>
    <property type="match status" value="1"/>
</dbReference>
<comment type="similarity">
    <text evidence="6">Belongs to the methyltransferase superfamily. RlmG family.</text>
</comment>
<dbReference type="InterPro" id="IPR017237">
    <property type="entry name" value="RLMG"/>
</dbReference>
<organism evidence="9 10">
    <name type="scientific">Pseudobowmanella zhangzhouensis</name>
    <dbReference type="NCBI Taxonomy" id="1537679"/>
    <lineage>
        <taxon>Bacteria</taxon>
        <taxon>Pseudomonadati</taxon>
        <taxon>Pseudomonadota</taxon>
        <taxon>Gammaproteobacteria</taxon>
        <taxon>Alteromonadales</taxon>
        <taxon>Alteromonadaceae</taxon>
    </lineage>
</organism>
<evidence type="ECO:0000256" key="3">
    <source>
        <dbReference type="ARBA" id="ARBA00022603"/>
    </source>
</evidence>
<sequence length="378" mass="42051">MNQANTSLTLNNQTMELLRYPARLQHKSLQAWDAADQYLINHLHESGLIAVNQPLIFNDEFGALGCFLATQQPVWVTDSKVAQLALEQNLARNGLPLEGITQVNSLSPLPYAPLVLLKLPKSVAMLEYQLQQIRQLASPDTQIIAAGKVNQVTSSILALFEKYIGETKTSLAVKKSRLIFSRATAPCIEARADLLSWPLENTPFTLRHHANVFARNQLDIGARFFLEHLPEVSGKQVIDLGCGNGVLGLSLLHNSQPGSLTLVDESYMAVESARLNIETNLPDQASVCQFIWSNCLEQVQQRADTVVCNPPFHQQNTITDHIAWQMFTDSFDRLSKGGELRIVGNRHLDYPQKLKRLFGGYQVVAANNKFSILSAVKK</sequence>
<evidence type="ECO:0000256" key="1">
    <source>
        <dbReference type="ARBA" id="ARBA00022490"/>
    </source>
</evidence>
<keyword evidence="3 6" id="KW-0489">Methyltransferase</keyword>
<dbReference type="GO" id="GO:0032259">
    <property type="term" value="P:methylation"/>
    <property type="evidence" value="ECO:0007669"/>
    <property type="project" value="UniProtKB-KW"/>
</dbReference>
<dbReference type="EC" id="2.1.1.174" evidence="6"/>
<keyword evidence="1 6" id="KW-0963">Cytoplasm</keyword>
<evidence type="ECO:0000313" key="10">
    <source>
        <dbReference type="Proteomes" id="UP001596364"/>
    </source>
</evidence>
<dbReference type="PIRSF" id="PIRSF037565">
    <property type="entry name" value="RRNA_m2G_Mtase_RsmD_prd"/>
    <property type="match status" value="1"/>
</dbReference>
<dbReference type="Proteomes" id="UP001596364">
    <property type="component" value="Unassembled WGS sequence"/>
</dbReference>
<dbReference type="Gene3D" id="3.40.50.150">
    <property type="entry name" value="Vaccinia Virus protein VP39"/>
    <property type="match status" value="2"/>
</dbReference>
<comment type="function">
    <text evidence="6">Specifically methylates the guanine in position 1835 (m2G1835) of 23S rRNA.</text>
</comment>
<dbReference type="InterPro" id="IPR058679">
    <property type="entry name" value="RlmG_N"/>
</dbReference>
<dbReference type="SUPFAM" id="SSF53335">
    <property type="entry name" value="S-adenosyl-L-methionine-dependent methyltransferases"/>
    <property type="match status" value="1"/>
</dbReference>
<comment type="catalytic activity">
    <reaction evidence="6">
        <text>guanosine(1835) in 23S rRNA + S-adenosyl-L-methionine = N(2)-methylguanosine(1835) in 23S rRNA + S-adenosyl-L-homocysteine + H(+)</text>
        <dbReference type="Rhea" id="RHEA:42744"/>
        <dbReference type="Rhea" id="RHEA-COMP:10217"/>
        <dbReference type="Rhea" id="RHEA-COMP:10218"/>
        <dbReference type="ChEBI" id="CHEBI:15378"/>
        <dbReference type="ChEBI" id="CHEBI:57856"/>
        <dbReference type="ChEBI" id="CHEBI:59789"/>
        <dbReference type="ChEBI" id="CHEBI:74269"/>
        <dbReference type="ChEBI" id="CHEBI:74481"/>
        <dbReference type="EC" id="2.1.1.174"/>
    </reaction>
</comment>
<dbReference type="HAMAP" id="MF_01859">
    <property type="entry name" value="23SrRNA_methyltr_G"/>
    <property type="match status" value="1"/>
</dbReference>
<dbReference type="CDD" id="cd02440">
    <property type="entry name" value="AdoMet_MTases"/>
    <property type="match status" value="1"/>
</dbReference>
<gene>
    <name evidence="6" type="primary">rlmG</name>
    <name evidence="9" type="ORF">ACFP85_12410</name>
</gene>
<evidence type="ECO:0000313" key="9">
    <source>
        <dbReference type="EMBL" id="MFC6440949.1"/>
    </source>
</evidence>
<dbReference type="EMBL" id="JBHSUS010000001">
    <property type="protein sequence ID" value="MFC6440949.1"/>
    <property type="molecule type" value="Genomic_DNA"/>
</dbReference>
<evidence type="ECO:0000256" key="2">
    <source>
        <dbReference type="ARBA" id="ARBA00022552"/>
    </source>
</evidence>
<keyword evidence="4 6" id="KW-0808">Transferase</keyword>
<dbReference type="InterPro" id="IPR007848">
    <property type="entry name" value="Small_mtfrase_dom"/>
</dbReference>
<dbReference type="InterPro" id="IPR046977">
    <property type="entry name" value="RsmC/RlmG"/>
</dbReference>
<keyword evidence="10" id="KW-1185">Reference proteome</keyword>
<feature type="domain" description="RlmG N-terminal" evidence="8">
    <location>
        <begin position="6"/>
        <end position="183"/>
    </location>
</feature>
<reference evidence="10" key="1">
    <citation type="journal article" date="2019" name="Int. J. Syst. Evol. Microbiol.">
        <title>The Global Catalogue of Microorganisms (GCM) 10K type strain sequencing project: providing services to taxonomists for standard genome sequencing and annotation.</title>
        <authorList>
            <consortium name="The Broad Institute Genomics Platform"/>
            <consortium name="The Broad Institute Genome Sequencing Center for Infectious Disease"/>
            <person name="Wu L."/>
            <person name="Ma J."/>
        </authorList>
    </citation>
    <scope>NUCLEOTIDE SEQUENCE [LARGE SCALE GENOMIC DNA]</scope>
    <source>
        <strain evidence="10">CGMCC 1.16031</strain>
    </source>
</reference>
<comment type="caution">
    <text evidence="9">The sequence shown here is derived from an EMBL/GenBank/DDBJ whole genome shotgun (WGS) entry which is preliminary data.</text>
</comment>
<evidence type="ECO:0000256" key="4">
    <source>
        <dbReference type="ARBA" id="ARBA00022679"/>
    </source>
</evidence>
<keyword evidence="2 6" id="KW-0698">rRNA processing</keyword>
<evidence type="ECO:0000256" key="6">
    <source>
        <dbReference type="HAMAP-Rule" id="MF_01859"/>
    </source>
</evidence>
<dbReference type="InterPro" id="IPR029063">
    <property type="entry name" value="SAM-dependent_MTases_sf"/>
</dbReference>
<dbReference type="PANTHER" id="PTHR47816">
    <property type="entry name" value="RIBOSOMAL RNA SMALL SUBUNIT METHYLTRANSFERASE C"/>
    <property type="match status" value="1"/>
</dbReference>
<protein>
    <recommendedName>
        <fullName evidence="6">Ribosomal RNA large subunit methyltransferase G</fullName>
        <ecNumber evidence="6">2.1.1.174</ecNumber>
    </recommendedName>
    <alternativeName>
        <fullName evidence="6">23S rRNA m2G1835 methyltransferase</fullName>
    </alternativeName>
    <alternativeName>
        <fullName evidence="6">rRNA (guanine-N(2)-)-methyltransferase RlmG</fullName>
    </alternativeName>
</protein>
<dbReference type="Pfam" id="PF26049">
    <property type="entry name" value="RLMG_N"/>
    <property type="match status" value="1"/>
</dbReference>
<name>A0ABW1XLL7_9ALTE</name>
<proteinExistence type="inferred from homology"/>
<dbReference type="GO" id="GO:0008168">
    <property type="term" value="F:methyltransferase activity"/>
    <property type="evidence" value="ECO:0007669"/>
    <property type="project" value="UniProtKB-KW"/>
</dbReference>
<dbReference type="PANTHER" id="PTHR47816:SF5">
    <property type="entry name" value="RIBOSOMAL RNA LARGE SUBUNIT METHYLTRANSFERASE G"/>
    <property type="match status" value="1"/>
</dbReference>
<evidence type="ECO:0000256" key="5">
    <source>
        <dbReference type="ARBA" id="ARBA00022691"/>
    </source>
</evidence>
<keyword evidence="5 6" id="KW-0949">S-adenosyl-L-methionine</keyword>
<evidence type="ECO:0000259" key="7">
    <source>
        <dbReference type="Pfam" id="PF05175"/>
    </source>
</evidence>
<accession>A0ABW1XLL7</accession>
<dbReference type="RefSeq" id="WP_131258711.1">
    <property type="nucleotide sequence ID" value="NZ_JBHSUS010000001.1"/>
</dbReference>